<evidence type="ECO:0000256" key="3">
    <source>
        <dbReference type="ARBA" id="ARBA00023004"/>
    </source>
</evidence>
<dbReference type="Pfam" id="PF00067">
    <property type="entry name" value="p450"/>
    <property type="match status" value="1"/>
</dbReference>
<sequence length="134" mass="15738">MDEEELFGEVFTFLFAGHETSSVALSWIFYHLAQYPDIQEKIRREVKETLTEQEGSWEAYESMEYLAAVINESMRLRPPAAVYRRKVIQDDNILGYNIPADSVIVIPPYVLHRKPEYWSDPETFNPDRFLESSK</sequence>
<evidence type="ECO:0000256" key="2">
    <source>
        <dbReference type="ARBA" id="ARBA00022723"/>
    </source>
</evidence>
<dbReference type="GO" id="GO:0005506">
    <property type="term" value="F:iron ion binding"/>
    <property type="evidence" value="ECO:0007669"/>
    <property type="project" value="InterPro"/>
</dbReference>
<name>A0A6S7KHQ2_PARCT</name>
<gene>
    <name evidence="4" type="ORF">PACLA_8A057002</name>
</gene>
<organism evidence="4 5">
    <name type="scientific">Paramuricea clavata</name>
    <name type="common">Red gorgonian</name>
    <name type="synonym">Violescent sea-whip</name>
    <dbReference type="NCBI Taxonomy" id="317549"/>
    <lineage>
        <taxon>Eukaryota</taxon>
        <taxon>Metazoa</taxon>
        <taxon>Cnidaria</taxon>
        <taxon>Anthozoa</taxon>
        <taxon>Octocorallia</taxon>
        <taxon>Malacalcyonacea</taxon>
        <taxon>Plexauridae</taxon>
        <taxon>Paramuricea</taxon>
    </lineage>
</organism>
<dbReference type="InterPro" id="IPR036396">
    <property type="entry name" value="Cyt_P450_sf"/>
</dbReference>
<keyword evidence="5" id="KW-1185">Reference proteome</keyword>
<dbReference type="EMBL" id="CACRXK020037260">
    <property type="protein sequence ID" value="CAB4045015.1"/>
    <property type="molecule type" value="Genomic_DNA"/>
</dbReference>
<dbReference type="PRINTS" id="PR00385">
    <property type="entry name" value="P450"/>
</dbReference>
<dbReference type="PANTHER" id="PTHR24305:SF166">
    <property type="entry name" value="CYTOCHROME P450 12A4, MITOCHONDRIAL-RELATED"/>
    <property type="match status" value="1"/>
</dbReference>
<dbReference type="OrthoDB" id="1470350at2759"/>
<dbReference type="GO" id="GO:0016705">
    <property type="term" value="F:oxidoreductase activity, acting on paired donors, with incorporation or reduction of molecular oxygen"/>
    <property type="evidence" value="ECO:0007669"/>
    <property type="project" value="InterPro"/>
</dbReference>
<comment type="similarity">
    <text evidence="1">Belongs to the cytochrome P450 family.</text>
</comment>
<dbReference type="PANTHER" id="PTHR24305">
    <property type="entry name" value="CYTOCHROME P450"/>
    <property type="match status" value="1"/>
</dbReference>
<keyword evidence="2" id="KW-0479">Metal-binding</keyword>
<proteinExistence type="inferred from homology"/>
<dbReference type="SUPFAM" id="SSF48264">
    <property type="entry name" value="Cytochrome P450"/>
    <property type="match status" value="1"/>
</dbReference>
<evidence type="ECO:0000313" key="4">
    <source>
        <dbReference type="EMBL" id="CAB4045015.1"/>
    </source>
</evidence>
<dbReference type="Proteomes" id="UP001152795">
    <property type="component" value="Unassembled WGS sequence"/>
</dbReference>
<dbReference type="InterPro" id="IPR050121">
    <property type="entry name" value="Cytochrome_P450_monoxygenase"/>
</dbReference>
<dbReference type="InterPro" id="IPR001128">
    <property type="entry name" value="Cyt_P450"/>
</dbReference>
<comment type="caution">
    <text evidence="4">The sequence shown here is derived from an EMBL/GenBank/DDBJ whole genome shotgun (WGS) entry which is preliminary data.</text>
</comment>
<dbReference type="GO" id="GO:0020037">
    <property type="term" value="F:heme binding"/>
    <property type="evidence" value="ECO:0007669"/>
    <property type="project" value="InterPro"/>
</dbReference>
<dbReference type="GO" id="GO:0004497">
    <property type="term" value="F:monooxygenase activity"/>
    <property type="evidence" value="ECO:0007669"/>
    <property type="project" value="InterPro"/>
</dbReference>
<dbReference type="Gene3D" id="1.10.630.10">
    <property type="entry name" value="Cytochrome P450"/>
    <property type="match status" value="1"/>
</dbReference>
<keyword evidence="3" id="KW-0408">Iron</keyword>
<accession>A0A6S7KHQ2</accession>
<dbReference type="InterPro" id="IPR002403">
    <property type="entry name" value="Cyt_P450_E_grp-IV"/>
</dbReference>
<dbReference type="PRINTS" id="PR00465">
    <property type="entry name" value="EP450IV"/>
</dbReference>
<evidence type="ECO:0000313" key="5">
    <source>
        <dbReference type="Proteomes" id="UP001152795"/>
    </source>
</evidence>
<protein>
    <submittedName>
        <fullName evidence="4">Cytochrome P450</fullName>
    </submittedName>
</protein>
<reference evidence="4" key="1">
    <citation type="submission" date="2020-04" db="EMBL/GenBank/DDBJ databases">
        <authorList>
            <person name="Alioto T."/>
            <person name="Alioto T."/>
            <person name="Gomez Garrido J."/>
        </authorList>
    </citation>
    <scope>NUCLEOTIDE SEQUENCE</scope>
    <source>
        <strain evidence="4">A484AB</strain>
    </source>
</reference>
<dbReference type="AlphaFoldDB" id="A0A6S7KHQ2"/>
<evidence type="ECO:0000256" key="1">
    <source>
        <dbReference type="ARBA" id="ARBA00010617"/>
    </source>
</evidence>